<accession>A0ABV6RFQ9</accession>
<name>A0ABV6RFQ9_9MICO</name>
<dbReference type="InterPro" id="IPR024083">
    <property type="entry name" value="Fumarase/histidase_N"/>
</dbReference>
<dbReference type="EC" id="4.3.1.1" evidence="4"/>
<evidence type="ECO:0000313" key="4">
    <source>
        <dbReference type="EMBL" id="MFC0675809.1"/>
    </source>
</evidence>
<proteinExistence type="predicted"/>
<dbReference type="Gene3D" id="1.10.40.30">
    <property type="entry name" value="Fumarase/aspartase (C-terminal domain)"/>
    <property type="match status" value="1"/>
</dbReference>
<reference evidence="4 5" key="1">
    <citation type="submission" date="2024-09" db="EMBL/GenBank/DDBJ databases">
        <authorList>
            <person name="Sun Q."/>
            <person name="Mori K."/>
        </authorList>
    </citation>
    <scope>NUCLEOTIDE SEQUENCE [LARGE SCALE GENOMIC DNA]</scope>
    <source>
        <strain evidence="4 5">CICC 10874</strain>
    </source>
</reference>
<dbReference type="InterPro" id="IPR022761">
    <property type="entry name" value="Fumarate_lyase_N"/>
</dbReference>
<dbReference type="SUPFAM" id="SSF48557">
    <property type="entry name" value="L-aspartase-like"/>
    <property type="match status" value="1"/>
</dbReference>
<dbReference type="NCBIfam" id="NF008909">
    <property type="entry name" value="PRK12273.1"/>
    <property type="match status" value="1"/>
</dbReference>
<keyword evidence="1 4" id="KW-0456">Lyase</keyword>
<dbReference type="GO" id="GO:0008797">
    <property type="term" value="F:aspartate ammonia-lyase activity"/>
    <property type="evidence" value="ECO:0007669"/>
    <property type="project" value="UniProtKB-EC"/>
</dbReference>
<evidence type="ECO:0000313" key="5">
    <source>
        <dbReference type="Proteomes" id="UP001589793"/>
    </source>
</evidence>
<dbReference type="Gene3D" id="1.10.275.10">
    <property type="entry name" value="Fumarase/aspartase (N-terminal domain)"/>
    <property type="match status" value="1"/>
</dbReference>
<feature type="domain" description="Fumarate lyase N-terminal" evidence="2">
    <location>
        <begin position="20"/>
        <end position="350"/>
    </location>
</feature>
<dbReference type="PANTHER" id="PTHR42696">
    <property type="entry name" value="ASPARTATE AMMONIA-LYASE"/>
    <property type="match status" value="1"/>
</dbReference>
<organism evidence="4 5">
    <name type="scientific">Brachybacterium hainanense</name>
    <dbReference type="NCBI Taxonomy" id="1541174"/>
    <lineage>
        <taxon>Bacteria</taxon>
        <taxon>Bacillati</taxon>
        <taxon>Actinomycetota</taxon>
        <taxon>Actinomycetes</taxon>
        <taxon>Micrococcales</taxon>
        <taxon>Dermabacteraceae</taxon>
        <taxon>Brachybacterium</taxon>
    </lineage>
</organism>
<dbReference type="InterPro" id="IPR020557">
    <property type="entry name" value="Fumarate_lyase_CS"/>
</dbReference>
<dbReference type="Proteomes" id="UP001589793">
    <property type="component" value="Unassembled WGS sequence"/>
</dbReference>
<evidence type="ECO:0000256" key="1">
    <source>
        <dbReference type="ARBA" id="ARBA00023239"/>
    </source>
</evidence>
<dbReference type="PANTHER" id="PTHR42696:SF2">
    <property type="entry name" value="ASPARTATE AMMONIA-LYASE"/>
    <property type="match status" value="1"/>
</dbReference>
<dbReference type="PRINTS" id="PR00149">
    <property type="entry name" value="FUMRATELYASE"/>
</dbReference>
<dbReference type="EMBL" id="JBHLSV010000030">
    <property type="protein sequence ID" value="MFC0675809.1"/>
    <property type="molecule type" value="Genomic_DNA"/>
</dbReference>
<evidence type="ECO:0000259" key="2">
    <source>
        <dbReference type="Pfam" id="PF00206"/>
    </source>
</evidence>
<comment type="caution">
    <text evidence="4">The sequence shown here is derived from an EMBL/GenBank/DDBJ whole genome shotgun (WGS) entry which is preliminary data.</text>
</comment>
<protein>
    <submittedName>
        <fullName evidence="4">Aspartate ammonia-lyase</fullName>
        <ecNumber evidence="4">4.3.1.1</ecNumber>
    </submittedName>
</protein>
<dbReference type="Pfam" id="PF00206">
    <property type="entry name" value="Lyase_1"/>
    <property type="match status" value="1"/>
</dbReference>
<dbReference type="PROSITE" id="PS00163">
    <property type="entry name" value="FUMARATE_LYASES"/>
    <property type="match status" value="1"/>
</dbReference>
<gene>
    <name evidence="4" type="ORF">ACFFF6_17810</name>
</gene>
<feature type="domain" description="Fumarase C C-terminal" evidence="3">
    <location>
        <begin position="417"/>
        <end position="468"/>
    </location>
</feature>
<dbReference type="Pfam" id="PF10415">
    <property type="entry name" value="FumaraseC_C"/>
    <property type="match status" value="1"/>
</dbReference>
<sequence length="507" mass="54056">MSIPSSAPAAFRTEHDLLGDRDVPADAYYGIQTLRAQENFHITGVTIAHFPELIVALAHVKRAAAIANRRLGALDARLADAIEQACVEIADGALHEHFVVDMIQGGAGTSTNMNANEVIANRALEILGHEKGQYEHLHPNNHVNLGQSTNDVYPTAVRLAMMLSFPALADAMDTLIGALREKSEEFTDVLKMGRTQMQDAVPMTLGQEFAAWATTISEDVERLTRTAKLFQEINLGATAIGTGITSDPRYAQMATAELSRITGSRFIVAADLVEATSDTGAFVTFSGVLKRIAVKISKICNDLRLLSSGPRAGFSEIVLPAVQPGSSIMPGKVNPVIPEVVNQVAFEVIGNDLTVTFAAEAGQLQLNAFEPVICYNILESTQVMTTAMTTLAERCIRGITANRDVLDGYVRRSIGVVTALVPVIGYGASTEIARRALETGRPVADLVLEAGLLDAAHLEAVLSPASMTSPHRATRTGTIPVIADPATESGEMSHLVLDDLSDPDGTV</sequence>
<dbReference type="InterPro" id="IPR018951">
    <property type="entry name" value="Fumarase_C_C"/>
</dbReference>
<keyword evidence="5" id="KW-1185">Reference proteome</keyword>
<dbReference type="CDD" id="cd01357">
    <property type="entry name" value="Aspartase"/>
    <property type="match status" value="1"/>
</dbReference>
<dbReference type="Gene3D" id="1.20.200.10">
    <property type="entry name" value="Fumarase/aspartase (Central domain)"/>
    <property type="match status" value="1"/>
</dbReference>
<dbReference type="PRINTS" id="PR00145">
    <property type="entry name" value="ARGSUCLYASE"/>
</dbReference>
<dbReference type="RefSeq" id="WP_376982845.1">
    <property type="nucleotide sequence ID" value="NZ_JBHLSV010000030.1"/>
</dbReference>
<dbReference type="InterPro" id="IPR000362">
    <property type="entry name" value="Fumarate_lyase_fam"/>
</dbReference>
<dbReference type="InterPro" id="IPR008948">
    <property type="entry name" value="L-Aspartase-like"/>
</dbReference>
<dbReference type="InterPro" id="IPR051546">
    <property type="entry name" value="Aspartate_Ammonia-Lyase"/>
</dbReference>
<evidence type="ECO:0000259" key="3">
    <source>
        <dbReference type="Pfam" id="PF10415"/>
    </source>
</evidence>